<protein>
    <recommendedName>
        <fullName evidence="1">Secretion system C-terminal sorting domain-containing protein</fullName>
    </recommendedName>
</protein>
<dbReference type="InterPro" id="IPR026444">
    <property type="entry name" value="Secre_tail"/>
</dbReference>
<sequence length="621" mass="68995">MATHNQNSYRVSLAGILSITLIFLNSLQVIAQLQIVPISVGQANTQPDAVPNQKVSASLGLPFFDDFSTTATQSPDPHFWMAGSGVFINNTLTTGHPSVNVATFDGLKANGTPYNFTNPLSQNYTDTLTSLPIDLQGKTAADSVYLSFYWQSKGLGEKPDSSDFFQLEVLNSSQQWTALWKRNGYELDTLFHQEFVVIKDPLLFHSGFQFRFRAYGRNSGAYDMWHLDYVYLNAKRSSKDIYIRDIAVRNPLTSYLKTYTAMPLDHYARNPAGFTAANVGTQIVNHYNNENYTSFVLTVKDEISGAVFKGGQEGSTYIGPLKELVKSVTILPLTVSTTLARMRIRYKFDMLTTDNSNPSIPSIDLRRNDSISAVADLSDYFAYDDGSAEYGIQINQKLGRVAIRFVMAKPDTVGGVRMSVVPFNKDISGQSFTLQLWSNKNGKPDQLLTQAAVAARYGTSRNSFNEYTFGKAVAITDTFYVGWLQVNEQPLTVGYDLNSRLGADKVWYNLGTEWVPGADLKGSIMIRPFMTTKGQEVVTGTEPGISAKSFFYPNPSQGIISWKDLVLDRIEVYTVNGNLVKVISPGYESRSASVTELPGGLYIFKGYNGKRQITQKVVIFR</sequence>
<dbReference type="NCBIfam" id="TIGR04183">
    <property type="entry name" value="Por_Secre_tail"/>
    <property type="match status" value="1"/>
</dbReference>
<keyword evidence="3" id="KW-1185">Reference proteome</keyword>
<dbReference type="Proteomes" id="UP000680038">
    <property type="component" value="Unassembled WGS sequence"/>
</dbReference>
<dbReference type="Gene3D" id="2.60.120.260">
    <property type="entry name" value="Galactose-binding domain-like"/>
    <property type="match status" value="1"/>
</dbReference>
<organism evidence="2 3">
    <name type="scientific">Dyadobacter helix</name>
    <dbReference type="NCBI Taxonomy" id="2822344"/>
    <lineage>
        <taxon>Bacteria</taxon>
        <taxon>Pseudomonadati</taxon>
        <taxon>Bacteroidota</taxon>
        <taxon>Cytophagia</taxon>
        <taxon>Cytophagales</taxon>
        <taxon>Spirosomataceae</taxon>
        <taxon>Dyadobacter</taxon>
    </lineage>
</organism>
<proteinExistence type="predicted"/>
<name>A0A916J8T2_9BACT</name>
<evidence type="ECO:0000313" key="3">
    <source>
        <dbReference type="Proteomes" id="UP000680038"/>
    </source>
</evidence>
<accession>A0A916J8T2</accession>
<dbReference type="RefSeq" id="WP_215237430.1">
    <property type="nucleotide sequence ID" value="NZ_CAJRAF010000001.1"/>
</dbReference>
<evidence type="ECO:0000259" key="1">
    <source>
        <dbReference type="Pfam" id="PF18962"/>
    </source>
</evidence>
<dbReference type="Pfam" id="PF18962">
    <property type="entry name" value="Por_Secre_tail"/>
    <property type="match status" value="1"/>
</dbReference>
<gene>
    <name evidence="2" type="ORF">DYBT9275_00702</name>
</gene>
<evidence type="ECO:0000313" key="2">
    <source>
        <dbReference type="EMBL" id="CAG4991201.1"/>
    </source>
</evidence>
<reference evidence="2" key="1">
    <citation type="submission" date="2021-04" db="EMBL/GenBank/DDBJ databases">
        <authorList>
            <person name="Rodrigo-Torres L."/>
            <person name="Arahal R. D."/>
            <person name="Lucena T."/>
        </authorList>
    </citation>
    <scope>NUCLEOTIDE SEQUENCE</scope>
    <source>
        <strain evidence="2">CECT 9275</strain>
    </source>
</reference>
<dbReference type="AlphaFoldDB" id="A0A916J8T2"/>
<feature type="domain" description="Secretion system C-terminal sorting" evidence="1">
    <location>
        <begin position="552"/>
        <end position="619"/>
    </location>
</feature>
<dbReference type="EMBL" id="CAJRAF010000001">
    <property type="protein sequence ID" value="CAG4991201.1"/>
    <property type="molecule type" value="Genomic_DNA"/>
</dbReference>
<comment type="caution">
    <text evidence="2">The sequence shown here is derived from an EMBL/GenBank/DDBJ whole genome shotgun (WGS) entry which is preliminary data.</text>
</comment>